<dbReference type="EMBL" id="BAAAZX010000018">
    <property type="protein sequence ID" value="GAA4010147.1"/>
    <property type="molecule type" value="Genomic_DNA"/>
</dbReference>
<protein>
    <recommendedName>
        <fullName evidence="3">Transposase</fullName>
    </recommendedName>
</protein>
<comment type="caution">
    <text evidence="1">The sequence shown here is derived from an EMBL/GenBank/DDBJ whole genome shotgun (WGS) entry which is preliminary data.</text>
</comment>
<sequence length="98" mass="10688">MTVVLRGDRGSQLPALADVRHHRAGWRSPSGATDRNVAAAAYLDKRRRVWRSPSGGTEDRNDLITATLKTVAHVAVALRGDRGSQHQGVQEDVPACHR</sequence>
<proteinExistence type="predicted"/>
<organism evidence="1 2">
    <name type="scientific">Streptomyces plumbiresistens</name>
    <dbReference type="NCBI Taxonomy" id="511811"/>
    <lineage>
        <taxon>Bacteria</taxon>
        <taxon>Bacillati</taxon>
        <taxon>Actinomycetota</taxon>
        <taxon>Actinomycetes</taxon>
        <taxon>Kitasatosporales</taxon>
        <taxon>Streptomycetaceae</taxon>
        <taxon>Streptomyces</taxon>
    </lineage>
</organism>
<name>A0ABP7SDB3_9ACTN</name>
<evidence type="ECO:0008006" key="3">
    <source>
        <dbReference type="Google" id="ProtNLM"/>
    </source>
</evidence>
<gene>
    <name evidence="1" type="ORF">GCM10022232_58830</name>
</gene>
<evidence type="ECO:0000313" key="2">
    <source>
        <dbReference type="Proteomes" id="UP001500456"/>
    </source>
</evidence>
<accession>A0ABP7SDB3</accession>
<evidence type="ECO:0000313" key="1">
    <source>
        <dbReference type="EMBL" id="GAA4010147.1"/>
    </source>
</evidence>
<reference evidence="2" key="1">
    <citation type="journal article" date="2019" name="Int. J. Syst. Evol. Microbiol.">
        <title>The Global Catalogue of Microorganisms (GCM) 10K type strain sequencing project: providing services to taxonomists for standard genome sequencing and annotation.</title>
        <authorList>
            <consortium name="The Broad Institute Genomics Platform"/>
            <consortium name="The Broad Institute Genome Sequencing Center for Infectious Disease"/>
            <person name="Wu L."/>
            <person name="Ma J."/>
        </authorList>
    </citation>
    <scope>NUCLEOTIDE SEQUENCE [LARGE SCALE GENOMIC DNA]</scope>
    <source>
        <strain evidence="2">JCM 16924</strain>
    </source>
</reference>
<keyword evidence="2" id="KW-1185">Reference proteome</keyword>
<dbReference type="Proteomes" id="UP001500456">
    <property type="component" value="Unassembled WGS sequence"/>
</dbReference>